<dbReference type="PANTHER" id="PTHR30600:SF14">
    <property type="entry name" value="CYTOCHROME C PEROXIDASE"/>
    <property type="match status" value="1"/>
</dbReference>
<keyword evidence="13" id="KW-1185">Reference proteome</keyword>
<dbReference type="InterPro" id="IPR004852">
    <property type="entry name" value="Di-haem_cyt_c_peroxidsae"/>
</dbReference>
<dbReference type="GO" id="GO:0009055">
    <property type="term" value="F:electron transfer activity"/>
    <property type="evidence" value="ECO:0007669"/>
    <property type="project" value="InterPro"/>
</dbReference>
<dbReference type="PROSITE" id="PS51257">
    <property type="entry name" value="PROKAR_LIPOPROTEIN"/>
    <property type="match status" value="1"/>
</dbReference>
<evidence type="ECO:0000256" key="7">
    <source>
        <dbReference type="ARBA" id="ARBA00023004"/>
    </source>
</evidence>
<keyword evidence="4 10" id="KW-0732">Signal</keyword>
<accession>A0AA37SYN6</accession>
<dbReference type="Pfam" id="PF03150">
    <property type="entry name" value="CCP_MauG"/>
    <property type="match status" value="1"/>
</dbReference>
<dbReference type="PROSITE" id="PS51007">
    <property type="entry name" value="CYTC"/>
    <property type="match status" value="1"/>
</dbReference>
<evidence type="ECO:0000256" key="2">
    <source>
        <dbReference type="ARBA" id="ARBA00022617"/>
    </source>
</evidence>
<dbReference type="PIRSF" id="PIRSF000294">
    <property type="entry name" value="Cytochrome-c_peroxidase"/>
    <property type="match status" value="1"/>
</dbReference>
<evidence type="ECO:0000313" key="13">
    <source>
        <dbReference type="Proteomes" id="UP001156601"/>
    </source>
</evidence>
<protein>
    <submittedName>
        <fullName evidence="12">Di-heme enzyme</fullName>
    </submittedName>
</protein>
<dbReference type="GO" id="GO:0004130">
    <property type="term" value="F:cytochrome-c peroxidase activity"/>
    <property type="evidence" value="ECO:0007669"/>
    <property type="project" value="TreeGrafter"/>
</dbReference>
<dbReference type="InterPro" id="IPR023929">
    <property type="entry name" value="MbnH-like"/>
</dbReference>
<feature type="domain" description="Cytochrome c" evidence="11">
    <location>
        <begin position="204"/>
        <end position="348"/>
    </location>
</feature>
<dbReference type="PANTHER" id="PTHR30600">
    <property type="entry name" value="CYTOCHROME C PEROXIDASE-RELATED"/>
    <property type="match status" value="1"/>
</dbReference>
<dbReference type="InterPro" id="IPR051395">
    <property type="entry name" value="Cytochrome_c_Peroxidase/MauG"/>
</dbReference>
<sequence length="373" mass="41179">MAAKLVSILTIVLLLLSCGERAQPYEWDLPQGFPAPDIPENNPMTKEKVALGRALFFARALSFNNTTACASCHLPERAFSEPKARSVGASGVTLKRNASALVNVAYAGTLTWSHNGLRHIEQQLMIPLFADTPIEMGVTNFEDVILARFNTADYKSLTRAAFGDSVLNFDRIVKSLASFVRSLVSFNSAFDDYAYRQIDEALSPSQLRGMELFFSEKMECFHCHGGFNFTQSSKHAFQTLTLKAFHNTGLYNEDGNGAYPIDDQGLIDVTLEGSDMGHFRAPTLRNVALTSPYMHDGSIASLAGVIEFYAAGGRGKGINNPWKSQFVKGFDMTKQERDDLINFLHGLTDESFIKNKNHHPPIPAPSTIIMSHN</sequence>
<feature type="binding site" description="covalent" evidence="8">
    <location>
        <position position="69"/>
    </location>
    <ligand>
        <name>heme c</name>
        <dbReference type="ChEBI" id="CHEBI:61717"/>
        <label>1</label>
    </ligand>
</feature>
<dbReference type="GO" id="GO:0020037">
    <property type="term" value="F:heme binding"/>
    <property type="evidence" value="ECO:0007669"/>
    <property type="project" value="InterPro"/>
</dbReference>
<comment type="subcellular location">
    <subcellularLocation>
        <location evidence="1">Periplasm</location>
    </subcellularLocation>
</comment>
<keyword evidence="2 8" id="KW-0349">Heme</keyword>
<dbReference type="NCBIfam" id="TIGR04039">
    <property type="entry name" value="MXAN_0977_Heme2"/>
    <property type="match status" value="1"/>
</dbReference>
<feature type="binding site" description="axial binding residue" evidence="9">
    <location>
        <position position="224"/>
    </location>
    <ligand>
        <name>heme c</name>
        <dbReference type="ChEBI" id="CHEBI:61717"/>
        <label>2</label>
    </ligand>
    <ligandPart>
        <name>Fe</name>
        <dbReference type="ChEBI" id="CHEBI:18248"/>
    </ligandPart>
</feature>
<dbReference type="Gene3D" id="1.10.760.10">
    <property type="entry name" value="Cytochrome c-like domain"/>
    <property type="match status" value="2"/>
</dbReference>
<evidence type="ECO:0000313" key="12">
    <source>
        <dbReference type="EMBL" id="GLR72567.1"/>
    </source>
</evidence>
<dbReference type="GO" id="GO:0042597">
    <property type="term" value="C:periplasmic space"/>
    <property type="evidence" value="ECO:0007669"/>
    <property type="project" value="UniProtKB-SubCell"/>
</dbReference>
<dbReference type="InterPro" id="IPR026259">
    <property type="entry name" value="MauG/Cytc_peroxidase"/>
</dbReference>
<feature type="binding site" description="covalent" evidence="8">
    <location>
        <position position="223"/>
    </location>
    <ligand>
        <name>heme c</name>
        <dbReference type="ChEBI" id="CHEBI:61717"/>
        <label>2</label>
    </ligand>
</feature>
<evidence type="ECO:0000256" key="9">
    <source>
        <dbReference type="PIRSR" id="PIRSR000294-2"/>
    </source>
</evidence>
<comment type="cofactor">
    <cofactor evidence="8">
        <name>heme</name>
        <dbReference type="ChEBI" id="CHEBI:30413"/>
    </cofactor>
    <text evidence="8">Binds 2 heme groups.</text>
</comment>
<dbReference type="EMBL" id="BSOT01000011">
    <property type="protein sequence ID" value="GLR72567.1"/>
    <property type="molecule type" value="Genomic_DNA"/>
</dbReference>
<dbReference type="SUPFAM" id="SSF46626">
    <property type="entry name" value="Cytochrome c"/>
    <property type="match status" value="2"/>
</dbReference>
<feature type="signal peptide" evidence="10">
    <location>
        <begin position="1"/>
        <end position="22"/>
    </location>
</feature>
<feature type="binding site" description="covalent" evidence="8">
    <location>
        <position position="220"/>
    </location>
    <ligand>
        <name>heme c</name>
        <dbReference type="ChEBI" id="CHEBI:61717"/>
        <label>2</label>
    </ligand>
</feature>
<reference evidence="12" key="2">
    <citation type="submission" date="2023-01" db="EMBL/GenBank/DDBJ databases">
        <title>Draft genome sequence of Agaribacter marinus strain NBRC 110023.</title>
        <authorList>
            <person name="Sun Q."/>
            <person name="Mori K."/>
        </authorList>
    </citation>
    <scope>NUCLEOTIDE SEQUENCE</scope>
    <source>
        <strain evidence="12">NBRC 110023</strain>
    </source>
</reference>
<dbReference type="InterPro" id="IPR036909">
    <property type="entry name" value="Cyt_c-like_dom_sf"/>
</dbReference>
<proteinExistence type="predicted"/>
<keyword evidence="3 9" id="KW-0479">Metal-binding</keyword>
<dbReference type="RefSeq" id="WP_284218980.1">
    <property type="nucleotide sequence ID" value="NZ_BSOT01000011.1"/>
</dbReference>
<feature type="binding site" description="covalent" evidence="8">
    <location>
        <position position="72"/>
    </location>
    <ligand>
        <name>heme c</name>
        <dbReference type="ChEBI" id="CHEBI:61717"/>
        <label>1</label>
    </ligand>
</feature>
<comment type="caution">
    <text evidence="12">The sequence shown here is derived from an EMBL/GenBank/DDBJ whole genome shotgun (WGS) entry which is preliminary data.</text>
</comment>
<organism evidence="12 13">
    <name type="scientific">Agaribacter marinus</name>
    <dbReference type="NCBI Taxonomy" id="1431249"/>
    <lineage>
        <taxon>Bacteria</taxon>
        <taxon>Pseudomonadati</taxon>
        <taxon>Pseudomonadota</taxon>
        <taxon>Gammaproteobacteria</taxon>
        <taxon>Alteromonadales</taxon>
        <taxon>Alteromonadaceae</taxon>
        <taxon>Agaribacter</taxon>
    </lineage>
</organism>
<comment type="PTM">
    <text evidence="8">Binds 2 heme groups per subunit.</text>
</comment>
<keyword evidence="6" id="KW-0560">Oxidoreductase</keyword>
<evidence type="ECO:0000256" key="4">
    <source>
        <dbReference type="ARBA" id="ARBA00022729"/>
    </source>
</evidence>
<evidence type="ECO:0000256" key="8">
    <source>
        <dbReference type="PIRSR" id="PIRSR000294-1"/>
    </source>
</evidence>
<evidence type="ECO:0000256" key="6">
    <source>
        <dbReference type="ARBA" id="ARBA00023002"/>
    </source>
</evidence>
<dbReference type="InterPro" id="IPR009056">
    <property type="entry name" value="Cyt_c-like_dom"/>
</dbReference>
<evidence type="ECO:0000256" key="10">
    <source>
        <dbReference type="SAM" id="SignalP"/>
    </source>
</evidence>
<feature type="chain" id="PRO_5041228768" evidence="10">
    <location>
        <begin position="23"/>
        <end position="373"/>
    </location>
</feature>
<feature type="binding site" description="axial binding residue" evidence="9">
    <location>
        <position position="73"/>
    </location>
    <ligand>
        <name>heme c</name>
        <dbReference type="ChEBI" id="CHEBI:61717"/>
        <label>1</label>
    </ligand>
    <ligandPart>
        <name>Fe</name>
        <dbReference type="ChEBI" id="CHEBI:18248"/>
    </ligandPart>
</feature>
<evidence type="ECO:0000259" key="11">
    <source>
        <dbReference type="PROSITE" id="PS51007"/>
    </source>
</evidence>
<dbReference type="AlphaFoldDB" id="A0AA37SYN6"/>
<evidence type="ECO:0000256" key="5">
    <source>
        <dbReference type="ARBA" id="ARBA00022764"/>
    </source>
</evidence>
<dbReference type="Proteomes" id="UP001156601">
    <property type="component" value="Unassembled WGS sequence"/>
</dbReference>
<dbReference type="GO" id="GO:0046872">
    <property type="term" value="F:metal ion binding"/>
    <property type="evidence" value="ECO:0007669"/>
    <property type="project" value="UniProtKB-KW"/>
</dbReference>
<keyword evidence="7 9" id="KW-0408">Iron</keyword>
<reference evidence="12" key="1">
    <citation type="journal article" date="2014" name="Int. J. Syst. Evol. Microbiol.">
        <title>Complete genome sequence of Corynebacterium casei LMG S-19264T (=DSM 44701T), isolated from a smear-ripened cheese.</title>
        <authorList>
            <consortium name="US DOE Joint Genome Institute (JGI-PGF)"/>
            <person name="Walter F."/>
            <person name="Albersmeier A."/>
            <person name="Kalinowski J."/>
            <person name="Ruckert C."/>
        </authorList>
    </citation>
    <scope>NUCLEOTIDE SEQUENCE</scope>
    <source>
        <strain evidence="12">NBRC 110023</strain>
    </source>
</reference>
<keyword evidence="5" id="KW-0574">Periplasm</keyword>
<evidence type="ECO:0000256" key="3">
    <source>
        <dbReference type="ARBA" id="ARBA00022723"/>
    </source>
</evidence>
<evidence type="ECO:0000256" key="1">
    <source>
        <dbReference type="ARBA" id="ARBA00004418"/>
    </source>
</evidence>
<gene>
    <name evidence="12" type="primary">mauG</name>
    <name evidence="12" type="ORF">GCM10007852_34750</name>
</gene>
<name>A0AA37SYN6_9ALTE</name>